<feature type="non-terminal residue" evidence="1">
    <location>
        <position position="1"/>
    </location>
</feature>
<gene>
    <name evidence="1" type="ORF">JMJ77_005990</name>
</gene>
<organism evidence="1 2">
    <name type="scientific">Colletotrichum scovillei</name>
    <dbReference type="NCBI Taxonomy" id="1209932"/>
    <lineage>
        <taxon>Eukaryota</taxon>
        <taxon>Fungi</taxon>
        <taxon>Dikarya</taxon>
        <taxon>Ascomycota</taxon>
        <taxon>Pezizomycotina</taxon>
        <taxon>Sordariomycetes</taxon>
        <taxon>Hypocreomycetidae</taxon>
        <taxon>Glomerellales</taxon>
        <taxon>Glomerellaceae</taxon>
        <taxon>Colletotrichum</taxon>
        <taxon>Colletotrichum acutatum species complex</taxon>
    </lineage>
</organism>
<protein>
    <submittedName>
        <fullName evidence="1">Uncharacterized protein</fullName>
    </submittedName>
</protein>
<sequence length="74" mass="8096">INGWTLLPDYKTSCSQGIWNLTSLSSCQPSLEADPRDVALESPLLINNCFDFGDGRSIWKALQAGAIISTKPNR</sequence>
<reference evidence="1" key="1">
    <citation type="submission" date="2021-05" db="EMBL/GenBank/DDBJ databases">
        <title>Comparative genomics of three Colletotrichum scovillei strains and genetic complementation revealed genes involved fungal growth and virulence on chili pepper.</title>
        <authorList>
            <person name="Hsieh D.-K."/>
            <person name="Chuang S.-C."/>
            <person name="Chen C.-Y."/>
            <person name="Chao Y.-T."/>
            <person name="Lu M.-Y.J."/>
            <person name="Lee M.-H."/>
            <person name="Shih M.-C."/>
        </authorList>
    </citation>
    <scope>NUCLEOTIDE SEQUENCE</scope>
    <source>
        <strain evidence="1">Coll-153</strain>
    </source>
</reference>
<dbReference type="EMBL" id="JAESDN010000001">
    <property type="protein sequence ID" value="KAG7058617.1"/>
    <property type="molecule type" value="Genomic_DNA"/>
</dbReference>
<accession>A0A9P7UJ89</accession>
<comment type="caution">
    <text evidence="1">The sequence shown here is derived from an EMBL/GenBank/DDBJ whole genome shotgun (WGS) entry which is preliminary data.</text>
</comment>
<evidence type="ECO:0000313" key="2">
    <source>
        <dbReference type="Proteomes" id="UP000699042"/>
    </source>
</evidence>
<name>A0A9P7UJ89_9PEZI</name>
<feature type="non-terminal residue" evidence="1">
    <location>
        <position position="74"/>
    </location>
</feature>
<proteinExistence type="predicted"/>
<evidence type="ECO:0000313" key="1">
    <source>
        <dbReference type="EMBL" id="KAG7058617.1"/>
    </source>
</evidence>
<dbReference type="Proteomes" id="UP000699042">
    <property type="component" value="Unassembled WGS sequence"/>
</dbReference>
<keyword evidence="2" id="KW-1185">Reference proteome</keyword>
<dbReference type="AlphaFoldDB" id="A0A9P7UJ89"/>